<accession>A0A4C1W134</accession>
<evidence type="ECO:0000313" key="2">
    <source>
        <dbReference type="Proteomes" id="UP000299102"/>
    </source>
</evidence>
<keyword evidence="2" id="KW-1185">Reference proteome</keyword>
<proteinExistence type="predicted"/>
<gene>
    <name evidence="1" type="ORF">EVAR_86784_1</name>
</gene>
<dbReference type="Proteomes" id="UP000299102">
    <property type="component" value="Unassembled WGS sequence"/>
</dbReference>
<sequence>MSRMQRPRARRPSAVSQTSPLGAVVARNLRVNFQWFAGAFRVVCEFLSPPAAPRLPTLARRSSRPACTAIWLRDDNINNAFVPFDIQSGQHNALLCDTNLKRLMCCAQAKIRFGYFNRMIGPLREGGGAARAIGADVIRALCGAASITPFVRVALPPRDWRFRTRPIAKIHQTGGPGIVILKKKTTARSIARGRRCPGRGSSADVQRPRLTAAVAGAVPAIAHFEKCSSRTPSPAPRTMERLIRRLGSDESGD</sequence>
<dbReference type="EMBL" id="BGZK01000454">
    <property type="protein sequence ID" value="GBP44560.1"/>
    <property type="molecule type" value="Genomic_DNA"/>
</dbReference>
<evidence type="ECO:0000313" key="1">
    <source>
        <dbReference type="EMBL" id="GBP44560.1"/>
    </source>
</evidence>
<protein>
    <submittedName>
        <fullName evidence="1">Uncharacterized protein</fullName>
    </submittedName>
</protein>
<name>A0A4C1W134_EUMVA</name>
<comment type="caution">
    <text evidence="1">The sequence shown here is derived from an EMBL/GenBank/DDBJ whole genome shotgun (WGS) entry which is preliminary data.</text>
</comment>
<dbReference type="AlphaFoldDB" id="A0A4C1W134"/>
<reference evidence="1 2" key="1">
    <citation type="journal article" date="2019" name="Commun. Biol.">
        <title>The bagworm genome reveals a unique fibroin gene that provides high tensile strength.</title>
        <authorList>
            <person name="Kono N."/>
            <person name="Nakamura H."/>
            <person name="Ohtoshi R."/>
            <person name="Tomita M."/>
            <person name="Numata K."/>
            <person name="Arakawa K."/>
        </authorList>
    </citation>
    <scope>NUCLEOTIDE SEQUENCE [LARGE SCALE GENOMIC DNA]</scope>
</reference>
<organism evidence="1 2">
    <name type="scientific">Eumeta variegata</name>
    <name type="common">Bagworm moth</name>
    <name type="synonym">Eumeta japonica</name>
    <dbReference type="NCBI Taxonomy" id="151549"/>
    <lineage>
        <taxon>Eukaryota</taxon>
        <taxon>Metazoa</taxon>
        <taxon>Ecdysozoa</taxon>
        <taxon>Arthropoda</taxon>
        <taxon>Hexapoda</taxon>
        <taxon>Insecta</taxon>
        <taxon>Pterygota</taxon>
        <taxon>Neoptera</taxon>
        <taxon>Endopterygota</taxon>
        <taxon>Lepidoptera</taxon>
        <taxon>Glossata</taxon>
        <taxon>Ditrysia</taxon>
        <taxon>Tineoidea</taxon>
        <taxon>Psychidae</taxon>
        <taxon>Oiketicinae</taxon>
        <taxon>Eumeta</taxon>
    </lineage>
</organism>